<gene>
    <name evidence="2" type="ORF">PAPYR_6035</name>
</gene>
<evidence type="ECO:0000256" key="1">
    <source>
        <dbReference type="SAM" id="MobiDB-lite"/>
    </source>
</evidence>
<feature type="compositionally biased region" description="Low complexity" evidence="1">
    <location>
        <begin position="134"/>
        <end position="147"/>
    </location>
</feature>
<accession>A0ABQ8UJV2</accession>
<evidence type="ECO:0000313" key="2">
    <source>
        <dbReference type="EMBL" id="KAJ4458221.1"/>
    </source>
</evidence>
<feature type="compositionally biased region" description="Acidic residues" evidence="1">
    <location>
        <begin position="159"/>
        <end position="171"/>
    </location>
</feature>
<reference evidence="2" key="1">
    <citation type="journal article" date="2022" name="bioRxiv">
        <title>Genomics of Preaxostyla Flagellates Illuminates Evolutionary Transitions and the Path Towards Mitochondrial Loss.</title>
        <authorList>
            <person name="Novak L.V.F."/>
            <person name="Treitli S.C."/>
            <person name="Pyrih J."/>
            <person name="Halakuc P."/>
            <person name="Pipaliya S.V."/>
            <person name="Vacek V."/>
            <person name="Brzon O."/>
            <person name="Soukal P."/>
            <person name="Eme L."/>
            <person name="Dacks J.B."/>
            <person name="Karnkowska A."/>
            <person name="Elias M."/>
            <person name="Hampl V."/>
        </authorList>
    </citation>
    <scope>NUCLEOTIDE SEQUENCE</scope>
    <source>
        <strain evidence="2">RCP-MX</strain>
    </source>
</reference>
<sequence length="330" mass="34306">MRAPAASARRLGPARPNLASRLSGLGPVHPNLAPRLSGFLHGHTGAFLRELRAFAASGLDIGAFDRRARYALPGGTEPPPLHPESPLPLGTAAAIGVAPLGQPPLASPRPLFFESCPDPSHPPPTFLPTATATATTTATATATATSPHPTPRPRHDVIDLTDDNTDTETDEPTTAPDAEDIRRRTAEAAWERAHPDLMVVLPAPLPPETVVLSDEDDEDDDVVAVGYKPAPAAVAAAEVDGDMPEVDDGGRPTSPAVSAQAPEAQAPEDEGGHEDGVEVGAADGEASPAAKVGILQPRKVILVESDDDAPGAEEVPDEDEEDFVGYENEM</sequence>
<dbReference type="EMBL" id="JAPMOS010000032">
    <property type="protein sequence ID" value="KAJ4458221.1"/>
    <property type="molecule type" value="Genomic_DNA"/>
</dbReference>
<keyword evidence="3" id="KW-1185">Reference proteome</keyword>
<comment type="caution">
    <text evidence="2">The sequence shown here is derived from an EMBL/GenBank/DDBJ whole genome shotgun (WGS) entry which is preliminary data.</text>
</comment>
<feature type="region of interest" description="Disordered" evidence="1">
    <location>
        <begin position="134"/>
        <end position="179"/>
    </location>
</feature>
<protein>
    <submittedName>
        <fullName evidence="2">Uncharacterized protein</fullName>
    </submittedName>
</protein>
<feature type="compositionally biased region" description="Low complexity" evidence="1">
    <location>
        <begin position="254"/>
        <end position="265"/>
    </location>
</feature>
<dbReference type="Proteomes" id="UP001141327">
    <property type="component" value="Unassembled WGS sequence"/>
</dbReference>
<feature type="region of interest" description="Disordered" evidence="1">
    <location>
        <begin position="305"/>
        <end position="330"/>
    </location>
</feature>
<name>A0ABQ8UJV2_9EUKA</name>
<feature type="region of interest" description="Disordered" evidence="1">
    <location>
        <begin position="237"/>
        <end position="291"/>
    </location>
</feature>
<evidence type="ECO:0000313" key="3">
    <source>
        <dbReference type="Proteomes" id="UP001141327"/>
    </source>
</evidence>
<proteinExistence type="predicted"/>
<organism evidence="2 3">
    <name type="scientific">Paratrimastix pyriformis</name>
    <dbReference type="NCBI Taxonomy" id="342808"/>
    <lineage>
        <taxon>Eukaryota</taxon>
        <taxon>Metamonada</taxon>
        <taxon>Preaxostyla</taxon>
        <taxon>Paratrimastigidae</taxon>
        <taxon>Paratrimastix</taxon>
    </lineage>
</organism>